<dbReference type="OrthoDB" id="5498228at2"/>
<reference evidence="3 4" key="1">
    <citation type="submission" date="2019-11" db="EMBL/GenBank/DDBJ databases">
        <title>Whole-genome sequence of a Rhodoblastus acidophilus DSM 142.</title>
        <authorList>
            <person name="Kyndt J.A."/>
            <person name="Meyer T.E."/>
        </authorList>
    </citation>
    <scope>NUCLEOTIDE SEQUENCE [LARGE SCALE GENOMIC DNA]</scope>
    <source>
        <strain evidence="3 4">DSM 142</strain>
    </source>
</reference>
<protein>
    <submittedName>
        <fullName evidence="3">Uncharacterized protein</fullName>
    </submittedName>
</protein>
<sequence>MRIASDLSGAGASTLRRGARAKVGNGVICAEARPARGHRAPPSCDELTALAKLLVTGRDDAFRAEIYGRLTAGAPLSVMMDILAPVAREIGCFWDRDESDLIDVQRATGVLKRLIGEIALRVTAQTLAKPPSILLQVAPGERHTLGVQMAESVFCAMGWRVARGEARGFRADLGREWRDFLGFSLSCDRHVDALAQAVAEARAASRNPKLLVVVGGPVFCRKPDLARQIGADFCVCASEMPVQPQDALLNGPPRHTFFTRAAELGFGQPEQE</sequence>
<dbReference type="InterPro" id="IPR036724">
    <property type="entry name" value="Cobalamin-bd_sf"/>
</dbReference>
<dbReference type="Proteomes" id="UP000439113">
    <property type="component" value="Unassembled WGS sequence"/>
</dbReference>
<dbReference type="GO" id="GO:0046872">
    <property type="term" value="F:metal ion binding"/>
    <property type="evidence" value="ECO:0007669"/>
    <property type="project" value="InterPro"/>
</dbReference>
<dbReference type="AlphaFoldDB" id="A0A6N8DHX5"/>
<dbReference type="InterPro" id="IPR003759">
    <property type="entry name" value="Cbl-bd_cap"/>
</dbReference>
<dbReference type="SUPFAM" id="SSF52242">
    <property type="entry name" value="Cobalamin (vitamin B12)-binding domain"/>
    <property type="match status" value="1"/>
</dbReference>
<gene>
    <name evidence="3" type="ORF">GJ654_03005</name>
</gene>
<dbReference type="Pfam" id="PF02310">
    <property type="entry name" value="B12-binding"/>
    <property type="match status" value="1"/>
</dbReference>
<evidence type="ECO:0000313" key="4">
    <source>
        <dbReference type="Proteomes" id="UP000439113"/>
    </source>
</evidence>
<dbReference type="EMBL" id="WNKS01000002">
    <property type="protein sequence ID" value="MTV29959.1"/>
    <property type="molecule type" value="Genomic_DNA"/>
</dbReference>
<evidence type="ECO:0000259" key="1">
    <source>
        <dbReference type="Pfam" id="PF02310"/>
    </source>
</evidence>
<feature type="domain" description="B12-binding" evidence="1">
    <location>
        <begin position="132"/>
        <end position="236"/>
    </location>
</feature>
<evidence type="ECO:0000259" key="2">
    <source>
        <dbReference type="Pfam" id="PF02607"/>
    </source>
</evidence>
<dbReference type="RefSeq" id="WP_155444626.1">
    <property type="nucleotide sequence ID" value="NZ_JAOQNR010000002.1"/>
</dbReference>
<dbReference type="InterPro" id="IPR006158">
    <property type="entry name" value="Cobalamin-bd"/>
</dbReference>
<dbReference type="Pfam" id="PF02607">
    <property type="entry name" value="B12-binding_2"/>
    <property type="match status" value="1"/>
</dbReference>
<accession>A0A6N8DHX5</accession>
<proteinExistence type="predicted"/>
<feature type="domain" description="B12-binding N-terminal" evidence="2">
    <location>
        <begin position="48"/>
        <end position="116"/>
    </location>
</feature>
<dbReference type="Gene3D" id="3.40.50.280">
    <property type="entry name" value="Cobalamin-binding domain"/>
    <property type="match status" value="1"/>
</dbReference>
<evidence type="ECO:0000313" key="3">
    <source>
        <dbReference type="EMBL" id="MTV29959.1"/>
    </source>
</evidence>
<comment type="caution">
    <text evidence="3">The sequence shown here is derived from an EMBL/GenBank/DDBJ whole genome shotgun (WGS) entry which is preliminary data.</text>
</comment>
<organism evidence="3 4">
    <name type="scientific">Rhodoblastus acidophilus</name>
    <name type="common">Rhodopseudomonas acidophila</name>
    <dbReference type="NCBI Taxonomy" id="1074"/>
    <lineage>
        <taxon>Bacteria</taxon>
        <taxon>Pseudomonadati</taxon>
        <taxon>Pseudomonadota</taxon>
        <taxon>Alphaproteobacteria</taxon>
        <taxon>Hyphomicrobiales</taxon>
        <taxon>Rhodoblastaceae</taxon>
        <taxon>Rhodoblastus</taxon>
    </lineage>
</organism>
<dbReference type="GO" id="GO:0031419">
    <property type="term" value="F:cobalamin binding"/>
    <property type="evidence" value="ECO:0007669"/>
    <property type="project" value="InterPro"/>
</dbReference>
<name>A0A6N8DHX5_RHOAC</name>